<dbReference type="PANTHER" id="PTHR45766:SF6">
    <property type="entry name" value="SWI_SNF-RELATED MATRIX-ASSOCIATED ACTIN-DEPENDENT REGULATOR OF CHROMATIN SUBFAMILY A-LIKE PROTEIN 1"/>
    <property type="match status" value="1"/>
</dbReference>
<evidence type="ECO:0000256" key="1">
    <source>
        <dbReference type="ARBA" id="ARBA00022801"/>
    </source>
</evidence>
<sequence>MTNPNLDNLQKEIDILSSEEKQLLEKIENLRTAKAVKQIDYQELVAKMPMTVKVIEVLQKNGEVTDPTFLLENNPVKYHHEYVNLLRGTNGRFYDRTVENINHIPASSLEELLERLKLIPTINIDWDFQTYQAFQKFKAWQKKEEAKPNYKITLRDKRFQILKVKGGMWDIDKIEGIKKEKRSKDEISWSLPKTEGWRIEEALLDNPKVEWSVEAKAAIEIETEKRERLSNLAGKLESSLSVELQNGYNLRPFQEVAVEFIDCAGGDAIIADMTGLGKTWEAIGYIEYKKLHAIIICPAAIKENWRRHIKNLTGEDAYICKGSTPSQWDVEHLVAKKPRYVIINYDIFGKGLDVSNDPEKKEDRFLWAEILTAADYDVVVCDEAHKIKNTSANRTRATLHLNNVSQTLKWLFLTATPILNRPRELYSYLRLIRPGQYSSEDNFCNQYIFMDGSVRNVDRLRKSLSTIMIRRKREDVQKELPAIERIYDWHELSPEARDRYETALEGIYQQLAEFDLSSEAISITGLLAQITRLKQIVAQDKVDRIADLAIELSESYEVSPAADKLGEGKVVIFSGFKAVARGIGKRLGHEAVVFDGDTKQEDRQRYVDQFQSDPAIKFLVATGFVAGEGLDMTKAGYVIFSDFGWTPAYHQQCEGRIYGRLNECHGAVSYYVVGSDTIEEWIQEILARKLKIIEQIVEG</sequence>
<dbReference type="InterPro" id="IPR027417">
    <property type="entry name" value="P-loop_NTPase"/>
</dbReference>
<dbReference type="InterPro" id="IPR001650">
    <property type="entry name" value="Helicase_C-like"/>
</dbReference>
<dbReference type="Pfam" id="PF00271">
    <property type="entry name" value="Helicase_C"/>
    <property type="match status" value="1"/>
</dbReference>
<evidence type="ECO:0000256" key="2">
    <source>
        <dbReference type="SAM" id="Coils"/>
    </source>
</evidence>
<dbReference type="SUPFAM" id="SSF52540">
    <property type="entry name" value="P-loop containing nucleoside triphosphate hydrolases"/>
    <property type="match status" value="2"/>
</dbReference>
<protein>
    <recommendedName>
        <fullName evidence="6">Helicase ATP-binding domain-containing protein</fullName>
    </recommendedName>
</protein>
<dbReference type="GO" id="GO:0005524">
    <property type="term" value="F:ATP binding"/>
    <property type="evidence" value="ECO:0007669"/>
    <property type="project" value="InterPro"/>
</dbReference>
<dbReference type="GO" id="GO:0006281">
    <property type="term" value="P:DNA repair"/>
    <property type="evidence" value="ECO:0007669"/>
    <property type="project" value="TreeGrafter"/>
</dbReference>
<evidence type="ECO:0000313" key="5">
    <source>
        <dbReference type="EMBL" id="KKM26817.1"/>
    </source>
</evidence>
<feature type="coiled-coil region" evidence="2">
    <location>
        <begin position="6"/>
        <end position="33"/>
    </location>
</feature>
<reference evidence="5" key="1">
    <citation type="journal article" date="2015" name="Nature">
        <title>Complex archaea that bridge the gap between prokaryotes and eukaryotes.</title>
        <authorList>
            <person name="Spang A."/>
            <person name="Saw J.H."/>
            <person name="Jorgensen S.L."/>
            <person name="Zaremba-Niedzwiedzka K."/>
            <person name="Martijn J."/>
            <person name="Lind A.E."/>
            <person name="van Eijk R."/>
            <person name="Schleper C."/>
            <person name="Guy L."/>
            <person name="Ettema T.J."/>
        </authorList>
    </citation>
    <scope>NUCLEOTIDE SEQUENCE</scope>
</reference>
<feature type="non-terminal residue" evidence="5">
    <location>
        <position position="699"/>
    </location>
</feature>
<dbReference type="EMBL" id="LAZR01012442">
    <property type="protein sequence ID" value="KKM26817.1"/>
    <property type="molecule type" value="Genomic_DNA"/>
</dbReference>
<dbReference type="GO" id="GO:0031297">
    <property type="term" value="P:replication fork processing"/>
    <property type="evidence" value="ECO:0007669"/>
    <property type="project" value="TreeGrafter"/>
</dbReference>
<feature type="domain" description="Helicase C-terminal" evidence="4">
    <location>
        <begin position="544"/>
        <end position="699"/>
    </location>
</feature>
<evidence type="ECO:0000259" key="3">
    <source>
        <dbReference type="PROSITE" id="PS51192"/>
    </source>
</evidence>
<dbReference type="SMART" id="SM00487">
    <property type="entry name" value="DEXDc"/>
    <property type="match status" value="1"/>
</dbReference>
<dbReference type="PROSITE" id="PS51194">
    <property type="entry name" value="HELICASE_CTER"/>
    <property type="match status" value="1"/>
</dbReference>
<dbReference type="Gene3D" id="3.40.50.300">
    <property type="entry name" value="P-loop containing nucleotide triphosphate hydrolases"/>
    <property type="match status" value="1"/>
</dbReference>
<gene>
    <name evidence="5" type="ORF">LCGC14_1580910</name>
</gene>
<accession>A0A0F9IH22</accession>
<name>A0A0F9IH22_9ZZZZ</name>
<dbReference type="InterPro" id="IPR049730">
    <property type="entry name" value="SNF2/RAD54-like_C"/>
</dbReference>
<dbReference type="InterPro" id="IPR000330">
    <property type="entry name" value="SNF2_N"/>
</dbReference>
<dbReference type="SMART" id="SM00490">
    <property type="entry name" value="HELICc"/>
    <property type="match status" value="1"/>
</dbReference>
<dbReference type="GO" id="GO:0016787">
    <property type="term" value="F:hydrolase activity"/>
    <property type="evidence" value="ECO:0007669"/>
    <property type="project" value="UniProtKB-KW"/>
</dbReference>
<dbReference type="InterPro" id="IPR014001">
    <property type="entry name" value="Helicase_ATP-bd"/>
</dbReference>
<proteinExistence type="predicted"/>
<feature type="domain" description="Helicase ATP-binding" evidence="3">
    <location>
        <begin position="259"/>
        <end position="435"/>
    </location>
</feature>
<dbReference type="CDD" id="cd18793">
    <property type="entry name" value="SF2_C_SNF"/>
    <property type="match status" value="1"/>
</dbReference>
<dbReference type="PROSITE" id="PS51192">
    <property type="entry name" value="HELICASE_ATP_BIND_1"/>
    <property type="match status" value="1"/>
</dbReference>
<keyword evidence="1" id="KW-0378">Hydrolase</keyword>
<evidence type="ECO:0000259" key="4">
    <source>
        <dbReference type="PROSITE" id="PS51194"/>
    </source>
</evidence>
<dbReference type="AlphaFoldDB" id="A0A0F9IH22"/>
<keyword evidence="2" id="KW-0175">Coiled coil</keyword>
<comment type="caution">
    <text evidence="5">The sequence shown here is derived from an EMBL/GenBank/DDBJ whole genome shotgun (WGS) entry which is preliminary data.</text>
</comment>
<dbReference type="InterPro" id="IPR038718">
    <property type="entry name" value="SNF2-like_sf"/>
</dbReference>
<evidence type="ECO:0008006" key="6">
    <source>
        <dbReference type="Google" id="ProtNLM"/>
    </source>
</evidence>
<dbReference type="Pfam" id="PF00176">
    <property type="entry name" value="SNF2-rel_dom"/>
    <property type="match status" value="1"/>
</dbReference>
<dbReference type="Gene3D" id="3.40.50.10810">
    <property type="entry name" value="Tandem AAA-ATPase domain"/>
    <property type="match status" value="1"/>
</dbReference>
<organism evidence="5">
    <name type="scientific">marine sediment metagenome</name>
    <dbReference type="NCBI Taxonomy" id="412755"/>
    <lineage>
        <taxon>unclassified sequences</taxon>
        <taxon>metagenomes</taxon>
        <taxon>ecological metagenomes</taxon>
    </lineage>
</organism>
<dbReference type="PANTHER" id="PTHR45766">
    <property type="entry name" value="DNA ANNEALING HELICASE AND ENDONUCLEASE ZRANB3 FAMILY MEMBER"/>
    <property type="match status" value="1"/>
</dbReference>